<dbReference type="EMBL" id="BARV01039719">
    <property type="protein sequence ID" value="GAI47565.1"/>
    <property type="molecule type" value="Genomic_DNA"/>
</dbReference>
<protein>
    <submittedName>
        <fullName evidence="1">Uncharacterized protein</fullName>
    </submittedName>
</protein>
<evidence type="ECO:0000313" key="1">
    <source>
        <dbReference type="EMBL" id="GAI47565.1"/>
    </source>
</evidence>
<reference evidence="1" key="1">
    <citation type="journal article" date="2014" name="Front. Microbiol.">
        <title>High frequency of phylogenetically diverse reductive dehalogenase-homologous genes in deep subseafloor sedimentary metagenomes.</title>
        <authorList>
            <person name="Kawai M."/>
            <person name="Futagami T."/>
            <person name="Toyoda A."/>
            <person name="Takaki Y."/>
            <person name="Nishi S."/>
            <person name="Hori S."/>
            <person name="Arai W."/>
            <person name="Tsubouchi T."/>
            <person name="Morono Y."/>
            <person name="Uchiyama I."/>
            <person name="Ito T."/>
            <person name="Fujiyama A."/>
            <person name="Inagaki F."/>
            <person name="Takami H."/>
        </authorList>
    </citation>
    <scope>NUCLEOTIDE SEQUENCE</scope>
    <source>
        <strain evidence="1">Expedition CK06-06</strain>
    </source>
</reference>
<dbReference type="AlphaFoldDB" id="X1Q959"/>
<name>X1Q959_9ZZZZ</name>
<proteinExistence type="predicted"/>
<sequence>MGQLKIYGDTIYAAFSNWSTKIGEAHDELSQAAYYIGAANFAQAKLELDAAADAFYDMRGYTDSLAVNVQNALYRHRFLIVPF</sequence>
<gene>
    <name evidence="1" type="ORF">S06H3_60785</name>
</gene>
<organism evidence="1">
    <name type="scientific">marine sediment metagenome</name>
    <dbReference type="NCBI Taxonomy" id="412755"/>
    <lineage>
        <taxon>unclassified sequences</taxon>
        <taxon>metagenomes</taxon>
        <taxon>ecological metagenomes</taxon>
    </lineage>
</organism>
<accession>X1Q959</accession>
<comment type="caution">
    <text evidence="1">The sequence shown here is derived from an EMBL/GenBank/DDBJ whole genome shotgun (WGS) entry which is preliminary data.</text>
</comment>